<accession>A0AAD5Q7A9</accession>
<sequence>MTCRRTPRWHGATASLLLLLLTLALAPPATAGHERRLTRAATASAVVETATSDEVHIHHHGDDGGGVAVRCRMCGAKIADKADYMELFDTAKAVSSRETDVLGQVRHLHTFVNPSRVEMELVAFRKVVGLEGEAFTTTATFFDGYNWRDLRCSSCNRHIGWKFHHDDLQKCIHDKILDVMSSKSQDERKASTADELAKNKEPSSTPLLSSDVVQFFAGGQHCDENGELRNSKVVYTCCATNPKSLSIENVEEPSLCSYLLTVCVPALCEARAPKTETPYNFQDLARECEREFSATHGSQPGSFAALRWSTIISEDSSELDWARDMRFKA</sequence>
<keyword evidence="1" id="KW-0479">Metal-binding</keyword>
<dbReference type="GO" id="GO:0030970">
    <property type="term" value="P:retrograde protein transport, ER to cytosol"/>
    <property type="evidence" value="ECO:0007669"/>
    <property type="project" value="TreeGrafter"/>
</dbReference>
<evidence type="ECO:0000259" key="4">
    <source>
        <dbReference type="PROSITE" id="PS51788"/>
    </source>
</evidence>
<dbReference type="EMBL" id="JAKCXM010000095">
    <property type="protein sequence ID" value="KAJ0402770.1"/>
    <property type="molecule type" value="Genomic_DNA"/>
</dbReference>
<organism evidence="5 6">
    <name type="scientific">Pythium insidiosum</name>
    <name type="common">Pythiosis disease agent</name>
    <dbReference type="NCBI Taxonomy" id="114742"/>
    <lineage>
        <taxon>Eukaryota</taxon>
        <taxon>Sar</taxon>
        <taxon>Stramenopiles</taxon>
        <taxon>Oomycota</taxon>
        <taxon>Peronosporomycetes</taxon>
        <taxon>Pythiales</taxon>
        <taxon>Pythiaceae</taxon>
        <taxon>Pythium</taxon>
    </lineage>
</organism>
<evidence type="ECO:0000256" key="1">
    <source>
        <dbReference type="ARBA" id="ARBA00022723"/>
    </source>
</evidence>
<protein>
    <recommendedName>
        <fullName evidence="4">CULT domain-containing protein</fullName>
    </recommendedName>
</protein>
<dbReference type="GO" id="GO:0046872">
    <property type="term" value="F:metal ion binding"/>
    <property type="evidence" value="ECO:0007669"/>
    <property type="project" value="UniProtKB-KW"/>
</dbReference>
<dbReference type="PANTHER" id="PTHR15414:SF0">
    <property type="entry name" value="ENDOPLASMIC RETICULUM LECTIN 1"/>
    <property type="match status" value="1"/>
</dbReference>
<dbReference type="PROSITE" id="PS51788">
    <property type="entry name" value="CULT"/>
    <property type="match status" value="1"/>
</dbReference>
<proteinExistence type="predicted"/>
<feature type="chain" id="PRO_5042182761" description="CULT domain-containing protein" evidence="3">
    <location>
        <begin position="32"/>
        <end position="329"/>
    </location>
</feature>
<dbReference type="InterPro" id="IPR004910">
    <property type="entry name" value="Yippee/Mis18/Cereblon"/>
</dbReference>
<evidence type="ECO:0000256" key="3">
    <source>
        <dbReference type="SAM" id="SignalP"/>
    </source>
</evidence>
<dbReference type="PANTHER" id="PTHR15414">
    <property type="entry name" value="OS-9-RELATED"/>
    <property type="match status" value="1"/>
</dbReference>
<evidence type="ECO:0000313" key="6">
    <source>
        <dbReference type="Proteomes" id="UP001209570"/>
    </source>
</evidence>
<gene>
    <name evidence="5" type="ORF">P43SY_009714</name>
</gene>
<keyword evidence="6" id="KW-1185">Reference proteome</keyword>
<dbReference type="Proteomes" id="UP001209570">
    <property type="component" value="Unassembled WGS sequence"/>
</dbReference>
<feature type="domain" description="CULT" evidence="4">
    <location>
        <begin position="66"/>
        <end position="315"/>
    </location>
</feature>
<keyword evidence="3" id="KW-0732">Signal</keyword>
<comment type="caution">
    <text evidence="5">The sequence shown here is derived from an EMBL/GenBank/DDBJ whole genome shotgun (WGS) entry which is preliminary data.</text>
</comment>
<dbReference type="InterPro" id="IPR045149">
    <property type="entry name" value="OS-9-like"/>
</dbReference>
<dbReference type="GO" id="GO:0005788">
    <property type="term" value="C:endoplasmic reticulum lumen"/>
    <property type="evidence" value="ECO:0007669"/>
    <property type="project" value="TreeGrafter"/>
</dbReference>
<evidence type="ECO:0000313" key="5">
    <source>
        <dbReference type="EMBL" id="KAJ0402770.1"/>
    </source>
</evidence>
<evidence type="ECO:0000256" key="2">
    <source>
        <dbReference type="ARBA" id="ARBA00022833"/>
    </source>
</evidence>
<feature type="signal peptide" evidence="3">
    <location>
        <begin position="1"/>
        <end position="31"/>
    </location>
</feature>
<dbReference type="CDD" id="cd15777">
    <property type="entry name" value="CRBN_C_like"/>
    <property type="match status" value="1"/>
</dbReference>
<dbReference type="InterPro" id="IPR034750">
    <property type="entry name" value="CULT"/>
</dbReference>
<dbReference type="Pfam" id="PF03226">
    <property type="entry name" value="Yippee-Mis18"/>
    <property type="match status" value="1"/>
</dbReference>
<dbReference type="Gene3D" id="2.170.150.20">
    <property type="entry name" value="Peptide methionine sulfoxide reductase"/>
    <property type="match status" value="1"/>
</dbReference>
<keyword evidence="2" id="KW-0862">Zinc</keyword>
<reference evidence="5" key="1">
    <citation type="submission" date="2021-12" db="EMBL/GenBank/DDBJ databases">
        <title>Prjna785345.</title>
        <authorList>
            <person name="Rujirawat T."/>
            <person name="Krajaejun T."/>
        </authorList>
    </citation>
    <scope>NUCLEOTIDE SEQUENCE</scope>
    <source>
        <strain evidence="5">Pi057C3</strain>
    </source>
</reference>
<dbReference type="AlphaFoldDB" id="A0AAD5Q7A9"/>
<dbReference type="GO" id="GO:0030968">
    <property type="term" value="P:endoplasmic reticulum unfolded protein response"/>
    <property type="evidence" value="ECO:0007669"/>
    <property type="project" value="InterPro"/>
</dbReference>
<name>A0AAD5Q7A9_PYTIN</name>